<protein>
    <submittedName>
        <fullName evidence="3">Uncharacterized protein</fullName>
    </submittedName>
</protein>
<proteinExistence type="predicted"/>
<feature type="signal peptide" evidence="2">
    <location>
        <begin position="1"/>
        <end position="21"/>
    </location>
</feature>
<gene>
    <name evidence="3" type="ORF">MKK02DRAFT_45570</name>
</gene>
<feature type="compositionally biased region" description="Low complexity" evidence="1">
    <location>
        <begin position="670"/>
        <end position="689"/>
    </location>
</feature>
<dbReference type="AlphaFoldDB" id="A0AA38HAP7"/>
<keyword evidence="2" id="KW-0732">Signal</keyword>
<dbReference type="EMBL" id="JAKWFO010000005">
    <property type="protein sequence ID" value="KAI9636862.1"/>
    <property type="molecule type" value="Genomic_DNA"/>
</dbReference>
<dbReference type="Proteomes" id="UP001164286">
    <property type="component" value="Unassembled WGS sequence"/>
</dbReference>
<evidence type="ECO:0000256" key="2">
    <source>
        <dbReference type="SAM" id="SignalP"/>
    </source>
</evidence>
<evidence type="ECO:0000313" key="4">
    <source>
        <dbReference type="Proteomes" id="UP001164286"/>
    </source>
</evidence>
<feature type="chain" id="PRO_5041342895" evidence="2">
    <location>
        <begin position="22"/>
        <end position="778"/>
    </location>
</feature>
<feature type="region of interest" description="Disordered" evidence="1">
    <location>
        <begin position="613"/>
        <end position="649"/>
    </location>
</feature>
<accession>A0AA38HAP7</accession>
<feature type="region of interest" description="Disordered" evidence="1">
    <location>
        <begin position="670"/>
        <end position="702"/>
    </location>
</feature>
<comment type="caution">
    <text evidence="3">The sequence shown here is derived from an EMBL/GenBank/DDBJ whole genome shotgun (WGS) entry which is preliminary data.</text>
</comment>
<name>A0AA38HAP7_9TREE</name>
<evidence type="ECO:0000256" key="1">
    <source>
        <dbReference type="SAM" id="MobiDB-lite"/>
    </source>
</evidence>
<sequence length="778" mass="80637">MVHIKSTSIAVLLGSAAISSAAVLPNVHKPEARDGSVSKRAWKGKLGARGPWRQATDNYLINVDLTGDGEHHNGHGTLLDINTRALAPEQQEVLRRHLKAHMQRTEPVIVIGSGSHEVPADPLLNIEIATGLRERDDRLLDLAARLIIGSGEATNRLAARDSDLAGLEAAAKDAGVTDDQMAAAKSAVDNLTPEQKAEVENAVKHAMFTVARPGEKKRNLPGPAYLFKKSDEAAINMIKQGGKVKVIGDEAAKDTGVGEAGKHGAPLLAQPNSKRSVADEMGGAPGYIDITSPVFNSTATRLASLVLSTSNGTNENSTFVLNASSSVRTQVFLVPLNSTEAGGEPKEGDMIKVNLKVPVFVAESAAVEPFCATFDPSPNAPEPMTVEPCEEPEDERSQIFLFDPETGAVKPNWTPSETNQQLLSKVPDSVSSEGPMPTDWIASSVSSAVASATASASALPSVSVSASLDAPTASLSDVGVMALPTPTDPALASALPTPTDAALEPEATAEPLESGVEDEALPTATEDWATAAAALPTESVEPSAVVSALPSDMPSVIPTPAISSAAEALVTAFAVSHSAAVPSASAVVSHAKSAPASSNAGNNVTLIFTPANASVQSKDDSEDAEPVHAGKSKREHMEDDGDCDDTLSSTHGSGEIFAFADPAAALPAVAPSAHASHSSAPAASSAASKPKPKAPKLAEDAPAPIESAKKVKVVEGDVQVDDVQALAGRLTVRNLKREQKVMMAPATAPYEWTWTSVEEAEKEPEETVKVFAALSSRD</sequence>
<evidence type="ECO:0000313" key="3">
    <source>
        <dbReference type="EMBL" id="KAI9636862.1"/>
    </source>
</evidence>
<reference evidence="3" key="1">
    <citation type="journal article" date="2022" name="G3 (Bethesda)">
        <title>High quality genome of the basidiomycete yeast Dioszegia hungarica PDD-24b-2 isolated from cloud water.</title>
        <authorList>
            <person name="Jarrige D."/>
            <person name="Haridas S."/>
            <person name="Bleykasten-Grosshans C."/>
            <person name="Joly M."/>
            <person name="Nadalig T."/>
            <person name="Sancelme M."/>
            <person name="Vuilleumier S."/>
            <person name="Grigoriev I.V."/>
            <person name="Amato P."/>
            <person name="Bringel F."/>
        </authorList>
    </citation>
    <scope>NUCLEOTIDE SEQUENCE</scope>
    <source>
        <strain evidence="3">PDD-24b-2</strain>
    </source>
</reference>
<dbReference type="RefSeq" id="XP_052946639.1">
    <property type="nucleotide sequence ID" value="XM_053093493.1"/>
</dbReference>
<keyword evidence="4" id="KW-1185">Reference proteome</keyword>
<organism evidence="3 4">
    <name type="scientific">Dioszegia hungarica</name>
    <dbReference type="NCBI Taxonomy" id="4972"/>
    <lineage>
        <taxon>Eukaryota</taxon>
        <taxon>Fungi</taxon>
        <taxon>Dikarya</taxon>
        <taxon>Basidiomycota</taxon>
        <taxon>Agaricomycotina</taxon>
        <taxon>Tremellomycetes</taxon>
        <taxon>Tremellales</taxon>
        <taxon>Bulleribasidiaceae</taxon>
        <taxon>Dioszegia</taxon>
    </lineage>
</organism>
<dbReference type="GeneID" id="77732698"/>